<dbReference type="GO" id="GO:0006209">
    <property type="term" value="P:cytosine catabolic process"/>
    <property type="evidence" value="ECO:0007669"/>
    <property type="project" value="TreeGrafter"/>
</dbReference>
<dbReference type="CDD" id="cd01293">
    <property type="entry name" value="Bact_CD"/>
    <property type="match status" value="1"/>
</dbReference>
<evidence type="ECO:0000313" key="4">
    <source>
        <dbReference type="EMBL" id="MSU89169.1"/>
    </source>
</evidence>
<organism evidence="4 5">
    <name type="scientific">Halovulum marinum</name>
    <dbReference type="NCBI Taxonomy" id="2662447"/>
    <lineage>
        <taxon>Bacteria</taxon>
        <taxon>Pseudomonadati</taxon>
        <taxon>Pseudomonadota</taxon>
        <taxon>Alphaproteobacteria</taxon>
        <taxon>Rhodobacterales</taxon>
        <taxon>Paracoccaceae</taxon>
        <taxon>Halovulum</taxon>
    </lineage>
</organism>
<name>A0A6L5YYR0_9RHOB</name>
<dbReference type="EC" id="3.5.4.1" evidence="4"/>
<reference evidence="4 5" key="1">
    <citation type="submission" date="2019-10" db="EMBL/GenBank/DDBJ databases">
        <title>Cognatihalovulum marinum gen. nov. sp. nov., a new member of the family Rhodobacteraceae isolated from deep seawater of the Northwest Indian Ocean.</title>
        <authorList>
            <person name="Ruan C."/>
            <person name="Wang J."/>
            <person name="Zheng X."/>
            <person name="Song L."/>
            <person name="Zhu Y."/>
            <person name="Huang Y."/>
            <person name="Lu Z."/>
            <person name="Du W."/>
            <person name="Huang L."/>
            <person name="Dai X."/>
        </authorList>
    </citation>
    <scope>NUCLEOTIDE SEQUENCE [LARGE SCALE GENOMIC DNA]</scope>
    <source>
        <strain evidence="4 5">2CG4</strain>
    </source>
</reference>
<dbReference type="Gene3D" id="3.20.20.140">
    <property type="entry name" value="Metal-dependent hydrolases"/>
    <property type="match status" value="1"/>
</dbReference>
<evidence type="ECO:0000259" key="3">
    <source>
        <dbReference type="Pfam" id="PF07969"/>
    </source>
</evidence>
<proteinExistence type="predicted"/>
<dbReference type="InterPro" id="IPR011059">
    <property type="entry name" value="Metal-dep_hydrolase_composite"/>
</dbReference>
<dbReference type="Gene3D" id="2.30.40.10">
    <property type="entry name" value="Urease, subunit C, domain 1"/>
    <property type="match status" value="1"/>
</dbReference>
<dbReference type="GO" id="GO:0004131">
    <property type="term" value="F:cytosine deaminase activity"/>
    <property type="evidence" value="ECO:0007669"/>
    <property type="project" value="UniProtKB-EC"/>
</dbReference>
<dbReference type="EMBL" id="WIND01000003">
    <property type="protein sequence ID" value="MSU89169.1"/>
    <property type="molecule type" value="Genomic_DNA"/>
</dbReference>
<dbReference type="PANTHER" id="PTHR32027">
    <property type="entry name" value="CYTOSINE DEAMINASE"/>
    <property type="match status" value="1"/>
</dbReference>
<keyword evidence="1" id="KW-0479">Metal-binding</keyword>
<dbReference type="FunFam" id="3.20.20.140:FF:000019">
    <property type="entry name" value="Cytosine deaminase"/>
    <property type="match status" value="1"/>
</dbReference>
<dbReference type="NCBIfam" id="NF005759">
    <property type="entry name" value="PRK07583.1"/>
    <property type="match status" value="1"/>
</dbReference>
<dbReference type="InterPro" id="IPR013108">
    <property type="entry name" value="Amidohydro_3"/>
</dbReference>
<dbReference type="SUPFAM" id="SSF51556">
    <property type="entry name" value="Metallo-dependent hydrolases"/>
    <property type="match status" value="1"/>
</dbReference>
<accession>A0A6L5YYR0</accession>
<dbReference type="PANTHER" id="PTHR32027:SF0">
    <property type="entry name" value="CYTOSINE DEAMINASE"/>
    <property type="match status" value="1"/>
</dbReference>
<dbReference type="AlphaFoldDB" id="A0A6L5YYR0"/>
<dbReference type="GO" id="GO:0046872">
    <property type="term" value="F:metal ion binding"/>
    <property type="evidence" value="ECO:0007669"/>
    <property type="project" value="UniProtKB-KW"/>
</dbReference>
<gene>
    <name evidence="4" type="ORF">GE300_05975</name>
</gene>
<dbReference type="Proteomes" id="UP000474957">
    <property type="component" value="Unassembled WGS sequence"/>
</dbReference>
<dbReference type="InterPro" id="IPR052349">
    <property type="entry name" value="Metallo-hydrolase_Enzymes"/>
</dbReference>
<evidence type="ECO:0000256" key="1">
    <source>
        <dbReference type="ARBA" id="ARBA00022723"/>
    </source>
</evidence>
<comment type="caution">
    <text evidence="4">The sequence shown here is derived from an EMBL/GenBank/DDBJ whole genome shotgun (WGS) entry which is preliminary data.</text>
</comment>
<keyword evidence="2 4" id="KW-0378">Hydrolase</keyword>
<dbReference type="Pfam" id="PF07969">
    <property type="entry name" value="Amidohydro_3"/>
    <property type="match status" value="1"/>
</dbReference>
<sequence>MYCCTSGTRARSSGRPDLDFVALPGTGRYRLENLVAPACLMGQPGAGFVPAPVTVADGRIVDGPAETVLDMGGRIRLPLGVDMHTHLDKGHIWPRAANLDGSFDGALATVGADRAANWSAEDVRARMEFSLRCAWAHGTRAIRTHLDSLAPQDAISWPVFDEVRADWAGRIALQAACLVPVDMVEDGGEFRVLADRVQTCGGVLGCVAFPVPDLDHRLDAFFRMAMARGLKADFHVDETLDPDSTALDAIARSVLRTGFGPGVVVGHCCSLSTQDAGVAERTLDRVAEAGIAVVSLPMCNLYLQDRQRGRTPRYRGITLVHEMRARGIPVAFASDNTRDPFYAYGDMDLLEVLREATRIGHLDHSRGDWAATVSAAPADICGFAPVEMTAGPADFVLLNARSWTEAFARPQADRVVVRRGRAIDRTLPQYSELDALMETTCQPTSQAR</sequence>
<feature type="domain" description="Amidohydrolase 3" evidence="3">
    <location>
        <begin position="181"/>
        <end position="417"/>
    </location>
</feature>
<dbReference type="InterPro" id="IPR032466">
    <property type="entry name" value="Metal_Hydrolase"/>
</dbReference>
<protein>
    <submittedName>
        <fullName evidence="4">Cytosine deaminase</fullName>
        <ecNumber evidence="4">3.5.4.1</ecNumber>
    </submittedName>
</protein>
<dbReference type="GO" id="GO:0035888">
    <property type="term" value="F:isoguanine deaminase activity"/>
    <property type="evidence" value="ECO:0007669"/>
    <property type="project" value="TreeGrafter"/>
</dbReference>
<keyword evidence="5" id="KW-1185">Reference proteome</keyword>
<evidence type="ECO:0000256" key="2">
    <source>
        <dbReference type="ARBA" id="ARBA00022801"/>
    </source>
</evidence>
<evidence type="ECO:0000313" key="5">
    <source>
        <dbReference type="Proteomes" id="UP000474957"/>
    </source>
</evidence>